<dbReference type="Proteomes" id="UP000515928">
    <property type="component" value="Chromosome"/>
</dbReference>
<proteinExistence type="predicted"/>
<dbReference type="CDD" id="cd05379">
    <property type="entry name" value="CAP_bacterial"/>
    <property type="match status" value="1"/>
</dbReference>
<dbReference type="Gene3D" id="3.40.33.10">
    <property type="entry name" value="CAP"/>
    <property type="match status" value="1"/>
</dbReference>
<evidence type="ECO:0000259" key="2">
    <source>
        <dbReference type="PROSITE" id="PS51109"/>
    </source>
</evidence>
<keyword evidence="1" id="KW-0732">Signal</keyword>
<dbReference type="SMART" id="SM01208">
    <property type="entry name" value="G5"/>
    <property type="match status" value="1"/>
</dbReference>
<feature type="domain" description="G5" evidence="2">
    <location>
        <begin position="71"/>
        <end position="151"/>
    </location>
</feature>
<evidence type="ECO:0000313" key="3">
    <source>
        <dbReference type="EMBL" id="QNN60026.1"/>
    </source>
</evidence>
<sequence>MKLSSKRKLGIVSIVTLLMISVIWGANVYRRSNDFVARAHELDQASTSNNVLDAESRLETKDSDVLEIEDKDIITTREYTETVTIEYKEEIIEEASIYANESYTKQNGSNGSKEVTYLETSTNGEVTDTEVISESITLNPVTKVYVKGTKVKPASVEKVNAPTENKTEGSYDEALAKAMHHAINIERRSQELAPISWSNQLYTAAKTRAQEISVRFEHVRPDGSSWDSVNPDIVYAENLATKAYSVESAMKALMKSETHKENILSPFPKGASAIYKLDDNHWYWVQLYGY</sequence>
<gene>
    <name evidence="3" type="ORF">H9L01_06505</name>
</gene>
<keyword evidence="4" id="KW-1185">Reference proteome</keyword>
<dbReference type="Pfam" id="PF07501">
    <property type="entry name" value="G5"/>
    <property type="match status" value="1"/>
</dbReference>
<dbReference type="AlphaFoldDB" id="A0A7G9RWQ1"/>
<reference evidence="3 4" key="1">
    <citation type="submission" date="2020-08" db="EMBL/GenBank/DDBJ databases">
        <title>Genome sequence of Erysipelothrix inopinata DSM 15511T.</title>
        <authorList>
            <person name="Hyun D.-W."/>
            <person name="Bae J.-W."/>
        </authorList>
    </citation>
    <scope>NUCLEOTIDE SEQUENCE [LARGE SCALE GENOMIC DNA]</scope>
    <source>
        <strain evidence="3 4">DSM 15511</strain>
    </source>
</reference>
<evidence type="ECO:0000313" key="4">
    <source>
        <dbReference type="Proteomes" id="UP000515928"/>
    </source>
</evidence>
<dbReference type="InterPro" id="IPR035940">
    <property type="entry name" value="CAP_sf"/>
</dbReference>
<dbReference type="Pfam" id="PF00188">
    <property type="entry name" value="CAP"/>
    <property type="match status" value="1"/>
</dbReference>
<dbReference type="PANTHER" id="PTHR31157">
    <property type="entry name" value="SCP DOMAIN-CONTAINING PROTEIN"/>
    <property type="match status" value="1"/>
</dbReference>
<dbReference type="InterPro" id="IPR014044">
    <property type="entry name" value="CAP_dom"/>
</dbReference>
<organism evidence="3 4">
    <name type="scientific">Erysipelothrix inopinata</name>
    <dbReference type="NCBI Taxonomy" id="225084"/>
    <lineage>
        <taxon>Bacteria</taxon>
        <taxon>Bacillati</taxon>
        <taxon>Bacillota</taxon>
        <taxon>Erysipelotrichia</taxon>
        <taxon>Erysipelotrichales</taxon>
        <taxon>Erysipelotrichaceae</taxon>
        <taxon>Erysipelothrix</taxon>
    </lineage>
</organism>
<accession>A0A7G9RWQ1</accession>
<dbReference type="PROSITE" id="PS51109">
    <property type="entry name" value="G5"/>
    <property type="match status" value="1"/>
</dbReference>
<dbReference type="SUPFAM" id="SSF55797">
    <property type="entry name" value="PR-1-like"/>
    <property type="match status" value="1"/>
</dbReference>
<dbReference type="EMBL" id="CP060715">
    <property type="protein sequence ID" value="QNN60026.1"/>
    <property type="molecule type" value="Genomic_DNA"/>
</dbReference>
<evidence type="ECO:0000256" key="1">
    <source>
        <dbReference type="ARBA" id="ARBA00022729"/>
    </source>
</evidence>
<dbReference type="RefSeq" id="WP_187533159.1">
    <property type="nucleotide sequence ID" value="NZ_CBCSHU010000002.1"/>
</dbReference>
<protein>
    <submittedName>
        <fullName evidence="3">G5 domain-containing protein</fullName>
    </submittedName>
</protein>
<name>A0A7G9RWQ1_9FIRM</name>
<dbReference type="InterPro" id="IPR011098">
    <property type="entry name" value="G5_dom"/>
</dbReference>
<dbReference type="KEGG" id="eio:H9L01_06505"/>
<dbReference type="Gene3D" id="2.20.230.10">
    <property type="entry name" value="Resuscitation-promoting factor rpfb"/>
    <property type="match status" value="1"/>
</dbReference>
<dbReference type="PANTHER" id="PTHR31157:SF1">
    <property type="entry name" value="SCP DOMAIN-CONTAINING PROTEIN"/>
    <property type="match status" value="1"/>
</dbReference>